<dbReference type="InterPro" id="IPR052403">
    <property type="entry name" value="LINC-complex_assoc"/>
</dbReference>
<evidence type="ECO:0000256" key="9">
    <source>
        <dbReference type="SAM" id="MobiDB-lite"/>
    </source>
</evidence>
<feature type="topological domain" description="Cytoplasmic" evidence="8">
    <location>
        <begin position="1"/>
        <end position="969"/>
    </location>
</feature>
<keyword evidence="4 10" id="KW-1133">Transmembrane helix</keyword>
<evidence type="ECO:0000256" key="3">
    <source>
        <dbReference type="ARBA" id="ARBA00022737"/>
    </source>
</evidence>
<evidence type="ECO:0000256" key="6">
    <source>
        <dbReference type="ARBA" id="ARBA00023242"/>
    </source>
</evidence>
<keyword evidence="6" id="KW-0539">Nucleus</keyword>
<dbReference type="InterPro" id="IPR018159">
    <property type="entry name" value="Spectrin/alpha-actinin"/>
</dbReference>
<organism evidence="12 13">
    <name type="scientific">Crenichthys baileyi</name>
    <name type="common">White River springfish</name>
    <dbReference type="NCBI Taxonomy" id="28760"/>
    <lineage>
        <taxon>Eukaryota</taxon>
        <taxon>Metazoa</taxon>
        <taxon>Chordata</taxon>
        <taxon>Craniata</taxon>
        <taxon>Vertebrata</taxon>
        <taxon>Euteleostomi</taxon>
        <taxon>Actinopterygii</taxon>
        <taxon>Neopterygii</taxon>
        <taxon>Teleostei</taxon>
        <taxon>Neoteleostei</taxon>
        <taxon>Acanthomorphata</taxon>
        <taxon>Ovalentaria</taxon>
        <taxon>Atherinomorphae</taxon>
        <taxon>Cyprinodontiformes</taxon>
        <taxon>Goodeidae</taxon>
        <taxon>Crenichthys</taxon>
    </lineage>
</organism>
<accession>A0AAV9RMG9</accession>
<dbReference type="PANTHER" id="PTHR47535:SF2">
    <property type="entry name" value="NESPRIN-3"/>
    <property type="match status" value="1"/>
</dbReference>
<comment type="caution">
    <text evidence="12">The sequence shown here is derived from an EMBL/GenBank/DDBJ whole genome shotgun (WGS) entry which is preliminary data.</text>
</comment>
<keyword evidence="2 8" id="KW-0812">Transmembrane</keyword>
<protein>
    <recommendedName>
        <fullName evidence="11">KASH domain-containing protein</fullName>
    </recommendedName>
</protein>
<evidence type="ECO:0000256" key="4">
    <source>
        <dbReference type="ARBA" id="ARBA00022989"/>
    </source>
</evidence>
<feature type="region of interest" description="Disordered" evidence="9">
    <location>
        <begin position="799"/>
        <end position="836"/>
    </location>
</feature>
<evidence type="ECO:0000256" key="1">
    <source>
        <dbReference type="ARBA" id="ARBA00008619"/>
    </source>
</evidence>
<dbReference type="Pfam" id="PF25804">
    <property type="entry name" value="SYNE3"/>
    <property type="match status" value="1"/>
</dbReference>
<comment type="similarity">
    <text evidence="1">Belongs to the nesprin family.</text>
</comment>
<dbReference type="Proteomes" id="UP001311232">
    <property type="component" value="Unassembled WGS sequence"/>
</dbReference>
<keyword evidence="13" id="KW-1185">Reference proteome</keyword>
<dbReference type="GO" id="GO:0005737">
    <property type="term" value="C:cytoplasm"/>
    <property type="evidence" value="ECO:0007669"/>
    <property type="project" value="TreeGrafter"/>
</dbReference>
<sequence>MQPSGSQPEGLIFLLSQLQQHHSFMFLLNLICSLSAGSGPAMTQQEQQKFVARFQEALAWMQAVQEQLRANDNTAGPRDALEARLRETEKIHHSEDEGQMIVDQVMMAAEKLLQSGDKELRNSTNSKLKELKSQWEETITSIVHCHSRIEWVWLHWSEYLKAYEEFELWLTKQRRGLDLKVELQLGLKEKMWQLDQQRVIVSDVNSQAALLERLLDEADVLHGRTEDPSVNPQAQQRLQEDYNDVRDQAKERLMLLQKISDDHQMFNSLVQKFQSWLVSKTRELTELMKLDQTPENKLKDLKTLDESVTCEEKTLKQIEAAAETIRADTSPAGAEAVQEEAEELRLGWQRLRQGLCVAEDGLRCSLDSHSQYQTRSHRLGEEIGRIRELLQELDQELVDTQESKSCSETSEEQMEGQWRKYSGVRNTLAGKESQVELLKSQLKELFRFSEDSRHLSDDVLAVVKEHQSVKCRASRLCSESELELRSILQEPLLNFSQWKNSVSQVIEASNNVSDFSHKVMQMQRIQGLLQNSVQLQERLSLLQVKGDLLDSVFGPEGSDSLQEDLSSAVKTRELLHNKLLERESRLQSLISRTKDFDEALQLILTKSSAYREQLLAADVLQPDILAKRSQLDQMLVLQKELEDGEAQLTALKTLVSSSQSSRTQYEKLCADWTELHRRVMVKVQDCAEIVSDHESFHSDLLNTEKWMMVMSQKLESFRSSTGGWSVEGRQPEAQRLLGEFPEKELHLQQMEVQSAKVLSRTSSDGQVHIQNDMERIKERWSDLQRLSLNLNRLLDGSSETQFGSAERNGLRQRPTGGGEADSLETAASSREDASRDSRGLSKINWSQFEAWLTREYEVLTKIMKTDKKGLSAEEVQTRRGTLQALISRLPEGQQMFQLLLQQTQNSQGVDETLEALRYRWMLYKSKLKEEENNLMMIEATTKRDQDDLKEAVSETRTEKKPGLLHRICRLALLLWLLFLALLLLAFLLPLMDDGNSCSLSNNFARSFNVMLRYDGPPPT</sequence>
<evidence type="ECO:0000313" key="13">
    <source>
        <dbReference type="Proteomes" id="UP001311232"/>
    </source>
</evidence>
<dbReference type="Pfam" id="PF10541">
    <property type="entry name" value="KASH"/>
    <property type="match status" value="1"/>
</dbReference>
<dbReference type="Gene3D" id="1.20.58.60">
    <property type="match status" value="4"/>
</dbReference>
<feature type="transmembrane region" description="Helical" evidence="10">
    <location>
        <begin position="970"/>
        <end position="990"/>
    </location>
</feature>
<evidence type="ECO:0000256" key="2">
    <source>
        <dbReference type="ARBA" id="ARBA00022692"/>
    </source>
</evidence>
<evidence type="ECO:0000256" key="7">
    <source>
        <dbReference type="ARBA" id="ARBA00046312"/>
    </source>
</evidence>
<dbReference type="InterPro" id="IPR057932">
    <property type="entry name" value="Spectrin_SYNE1_3"/>
</dbReference>
<dbReference type="AlphaFoldDB" id="A0AAV9RMG9"/>
<proteinExistence type="inferred from homology"/>
<dbReference type="InterPro" id="IPR012315">
    <property type="entry name" value="KASH"/>
</dbReference>
<dbReference type="EMBL" id="JAHHUM010001616">
    <property type="protein sequence ID" value="KAK5610244.1"/>
    <property type="molecule type" value="Genomic_DNA"/>
</dbReference>
<dbReference type="GO" id="GO:0005640">
    <property type="term" value="C:nuclear outer membrane"/>
    <property type="evidence" value="ECO:0007669"/>
    <property type="project" value="UniProtKB-SubCell"/>
</dbReference>
<dbReference type="Pfam" id="PF25803">
    <property type="entry name" value="Spectrin_SYNE1_2"/>
    <property type="match status" value="1"/>
</dbReference>
<evidence type="ECO:0000256" key="5">
    <source>
        <dbReference type="ARBA" id="ARBA00023136"/>
    </source>
</evidence>
<gene>
    <name evidence="12" type="ORF">CRENBAI_008642</name>
</gene>
<reference evidence="12 13" key="1">
    <citation type="submission" date="2021-06" db="EMBL/GenBank/DDBJ databases">
        <authorList>
            <person name="Palmer J.M."/>
        </authorList>
    </citation>
    <scope>NUCLEOTIDE SEQUENCE [LARGE SCALE GENOMIC DNA]</scope>
    <source>
        <strain evidence="12 13">MEX-2019</strain>
        <tissue evidence="12">Muscle</tissue>
    </source>
</reference>
<dbReference type="SUPFAM" id="SSF46966">
    <property type="entry name" value="Spectrin repeat"/>
    <property type="match status" value="4"/>
</dbReference>
<evidence type="ECO:0000256" key="8">
    <source>
        <dbReference type="PROSITE-ProRule" id="PRU00385"/>
    </source>
</evidence>
<name>A0AAV9RMG9_9TELE</name>
<dbReference type="SMART" id="SM00150">
    <property type="entry name" value="SPEC"/>
    <property type="match status" value="4"/>
</dbReference>
<dbReference type="InterPro" id="IPR057933">
    <property type="entry name" value="SYNE3_dom"/>
</dbReference>
<keyword evidence="3" id="KW-0677">Repeat</keyword>
<comment type="subcellular location">
    <subcellularLocation>
        <location evidence="7">Nucleus outer membrane</location>
        <topology evidence="7">Single-pass type IV membrane protein</topology>
    </subcellularLocation>
</comment>
<dbReference type="GO" id="GO:0007097">
    <property type="term" value="P:nuclear migration"/>
    <property type="evidence" value="ECO:0007669"/>
    <property type="project" value="TreeGrafter"/>
</dbReference>
<evidence type="ECO:0000256" key="10">
    <source>
        <dbReference type="SAM" id="Phobius"/>
    </source>
</evidence>
<keyword evidence="5 8" id="KW-0472">Membrane</keyword>
<dbReference type="GO" id="GO:0034993">
    <property type="term" value="C:meiotic nuclear membrane microtubule tethering complex"/>
    <property type="evidence" value="ECO:0007669"/>
    <property type="project" value="TreeGrafter"/>
</dbReference>
<dbReference type="GO" id="GO:0051015">
    <property type="term" value="F:actin filament binding"/>
    <property type="evidence" value="ECO:0007669"/>
    <property type="project" value="TreeGrafter"/>
</dbReference>
<evidence type="ECO:0000313" key="12">
    <source>
        <dbReference type="EMBL" id="KAK5610244.1"/>
    </source>
</evidence>
<dbReference type="SMART" id="SM01249">
    <property type="entry name" value="KASH"/>
    <property type="match status" value="1"/>
</dbReference>
<dbReference type="PANTHER" id="PTHR47535">
    <property type="entry name" value="MUSCLE-SPECIFIC PROTEIN 300 KDA, ISOFORM G"/>
    <property type="match status" value="1"/>
</dbReference>
<evidence type="ECO:0000259" key="11">
    <source>
        <dbReference type="PROSITE" id="PS51049"/>
    </source>
</evidence>
<dbReference type="PROSITE" id="PS51049">
    <property type="entry name" value="KASH"/>
    <property type="match status" value="1"/>
</dbReference>
<feature type="domain" description="KASH" evidence="11">
    <location>
        <begin position="961"/>
        <end position="1019"/>
    </location>
</feature>
<feature type="topological domain" description="Perinuclear space" evidence="8">
    <location>
        <begin position="991"/>
        <end position="1019"/>
    </location>
</feature>